<dbReference type="PANTHER" id="PTHR43042:SF3">
    <property type="entry name" value="RIBOSOMAL RNA LARGE SUBUNIT METHYLTRANSFERASE YWBD-RELATED"/>
    <property type="match status" value="1"/>
</dbReference>
<keyword evidence="3" id="KW-0949">S-adenosyl-L-methionine</keyword>
<dbReference type="Gene3D" id="3.40.50.150">
    <property type="entry name" value="Vaccinia Virus protein VP39"/>
    <property type="match status" value="1"/>
</dbReference>
<dbReference type="Proteomes" id="UP001295423">
    <property type="component" value="Unassembled WGS sequence"/>
</dbReference>
<evidence type="ECO:0000256" key="2">
    <source>
        <dbReference type="ARBA" id="ARBA00022679"/>
    </source>
</evidence>
<dbReference type="InterPro" id="IPR029063">
    <property type="entry name" value="SAM-dependent_MTases_sf"/>
</dbReference>
<dbReference type="Pfam" id="PF10672">
    <property type="entry name" value="Methyltrans_SAM"/>
    <property type="match status" value="1"/>
</dbReference>
<evidence type="ECO:0000259" key="4">
    <source>
        <dbReference type="Pfam" id="PF10672"/>
    </source>
</evidence>
<dbReference type="PANTHER" id="PTHR43042">
    <property type="entry name" value="SAM-DEPENDENT METHYLTRANSFERASE"/>
    <property type="match status" value="1"/>
</dbReference>
<organism evidence="5 6">
    <name type="scientific">Cylindrotheca closterium</name>
    <dbReference type="NCBI Taxonomy" id="2856"/>
    <lineage>
        <taxon>Eukaryota</taxon>
        <taxon>Sar</taxon>
        <taxon>Stramenopiles</taxon>
        <taxon>Ochrophyta</taxon>
        <taxon>Bacillariophyta</taxon>
        <taxon>Bacillariophyceae</taxon>
        <taxon>Bacillariophycidae</taxon>
        <taxon>Bacillariales</taxon>
        <taxon>Bacillariaceae</taxon>
        <taxon>Cylindrotheca</taxon>
    </lineage>
</organism>
<gene>
    <name evidence="5" type="ORF">CYCCA115_LOCUS12358</name>
</gene>
<evidence type="ECO:0000313" key="5">
    <source>
        <dbReference type="EMBL" id="CAJ1949973.1"/>
    </source>
</evidence>
<keyword evidence="6" id="KW-1185">Reference proteome</keyword>
<dbReference type="SUPFAM" id="SSF53335">
    <property type="entry name" value="S-adenosyl-L-methionine-dependent methyltransferases"/>
    <property type="match status" value="1"/>
</dbReference>
<dbReference type="GO" id="GO:0032259">
    <property type="term" value="P:methylation"/>
    <property type="evidence" value="ECO:0007669"/>
    <property type="project" value="UniProtKB-KW"/>
</dbReference>
<feature type="domain" description="S-adenosylmethionine-dependent methyltransferase" evidence="4">
    <location>
        <begin position="16"/>
        <end position="310"/>
    </location>
</feature>
<dbReference type="GO" id="GO:0008168">
    <property type="term" value="F:methyltransferase activity"/>
    <property type="evidence" value="ECO:0007669"/>
    <property type="project" value="UniProtKB-KW"/>
</dbReference>
<evidence type="ECO:0000256" key="1">
    <source>
        <dbReference type="ARBA" id="ARBA00022603"/>
    </source>
</evidence>
<keyword evidence="1" id="KW-0489">Methyltransferase</keyword>
<comment type="caution">
    <text evidence="5">The sequence shown here is derived from an EMBL/GenBank/DDBJ whole genome shotgun (WGS) entry which is preliminary data.</text>
</comment>
<proteinExistence type="predicted"/>
<name>A0AAD2FR21_9STRA</name>
<reference evidence="5" key="1">
    <citation type="submission" date="2023-08" db="EMBL/GenBank/DDBJ databases">
        <authorList>
            <person name="Audoor S."/>
            <person name="Bilcke G."/>
        </authorList>
    </citation>
    <scope>NUCLEOTIDE SEQUENCE</scope>
</reference>
<evidence type="ECO:0000256" key="3">
    <source>
        <dbReference type="ARBA" id="ARBA00022691"/>
    </source>
</evidence>
<accession>A0AAD2FR21</accession>
<dbReference type="EMBL" id="CAKOGP040001759">
    <property type="protein sequence ID" value="CAJ1949973.1"/>
    <property type="molecule type" value="Genomic_DNA"/>
</dbReference>
<keyword evidence="2" id="KW-0808">Transferase</keyword>
<evidence type="ECO:0000313" key="6">
    <source>
        <dbReference type="Proteomes" id="UP001295423"/>
    </source>
</evidence>
<sequence>MEQEIQDFSADQTDAKRVFHGRGGCYPGCEHLTLDWFPPVWLLTSHNIQLSNDTIFSVHDMLPDKTNIPKPTNMSIHNDKMNKNVINLVYQFRNDTGAETRIISGGVPKPHVVTENGMKFLVGIASGKNNGIFLDMANGRKWVQENTKDQNVLNMFAYTCGFSVAALGGGGAAQVVNIDMAGGPMKNGKRNHDLNNLQGARFLTHNIFKTWGKLRKLGPYDTIIVDPPSFQRNSFVASKDYCKILRRLPDFLKDNGKVLLCLNAPSLDSTWLKNQVEGEAPSLEFLERLPNPDSFPDADPERSLKVLLFQKKSSTECQ</sequence>
<protein>
    <recommendedName>
        <fullName evidence="4">S-adenosylmethionine-dependent methyltransferase domain-containing protein</fullName>
    </recommendedName>
</protein>
<dbReference type="InterPro" id="IPR019614">
    <property type="entry name" value="SAM-dep_methyl-trfase"/>
</dbReference>
<dbReference type="AlphaFoldDB" id="A0AAD2FR21"/>